<dbReference type="PROSITE" id="PS51257">
    <property type="entry name" value="PROKAR_LIPOPROTEIN"/>
    <property type="match status" value="1"/>
</dbReference>
<keyword evidence="4" id="KW-1185">Reference proteome</keyword>
<sequence precursor="true">MQNSRFIISSLCLFMLTLGLVSCRYETNSQTSTDNHKKTLNVMSFNIRYGDADDGENSWPNRKDMVCDFIGEQKPDIAGLQEALNYQIDTIIAANPDYAFVGVGRNDGKKAGEFCPVLYRRDIFTKAESGTFWLSDTPSVPGSITWGNACSRICTWVRLLDRRGRGFYVYNLHLDHVGQLSREKSVLQVTEKIASRQHPQDMFILMGDFNAGENNLAIQYLKGSAQIDGRSNPLPMADTFRQIHPEEEIVGTFGGFTGKIDGDKIDYIFVSPQTQTKSADILHTNKDGRYPSDHYPVTAQIRLNNK</sequence>
<dbReference type="PANTHER" id="PTHR12121">
    <property type="entry name" value="CARBON CATABOLITE REPRESSOR PROTEIN 4"/>
    <property type="match status" value="1"/>
</dbReference>
<dbReference type="EMBL" id="CP019646">
    <property type="protein sequence ID" value="AQQ70241.1"/>
    <property type="molecule type" value="Genomic_DNA"/>
</dbReference>
<dbReference type="AlphaFoldDB" id="A0A1Q2MC37"/>
<feature type="signal peptide" evidence="1">
    <location>
        <begin position="1"/>
        <end position="24"/>
    </location>
</feature>
<accession>A0A1Q2MC37</accession>
<dbReference type="SUPFAM" id="SSF56219">
    <property type="entry name" value="DNase I-like"/>
    <property type="match status" value="1"/>
</dbReference>
<dbReference type="InterPro" id="IPR005135">
    <property type="entry name" value="Endo/exonuclease/phosphatase"/>
</dbReference>
<organism evidence="3 4">
    <name type="scientific">Limihaloglobus sulfuriphilus</name>
    <dbReference type="NCBI Taxonomy" id="1851148"/>
    <lineage>
        <taxon>Bacteria</taxon>
        <taxon>Pseudomonadati</taxon>
        <taxon>Planctomycetota</taxon>
        <taxon>Phycisphaerae</taxon>
        <taxon>Sedimentisphaerales</taxon>
        <taxon>Sedimentisphaeraceae</taxon>
        <taxon>Limihaloglobus</taxon>
    </lineage>
</organism>
<dbReference type="Proteomes" id="UP000188181">
    <property type="component" value="Chromosome"/>
</dbReference>
<feature type="domain" description="Endonuclease/exonuclease/phosphatase" evidence="2">
    <location>
        <begin position="43"/>
        <end position="294"/>
    </location>
</feature>
<dbReference type="InterPro" id="IPR050410">
    <property type="entry name" value="CCR4/nocturin_mRNA_transcr"/>
</dbReference>
<proteinExistence type="predicted"/>
<feature type="chain" id="PRO_5010271958" evidence="1">
    <location>
        <begin position="25"/>
        <end position="306"/>
    </location>
</feature>
<dbReference type="InterPro" id="IPR036691">
    <property type="entry name" value="Endo/exonu/phosph_ase_sf"/>
</dbReference>
<dbReference type="RefSeq" id="WP_186804822.1">
    <property type="nucleotide sequence ID" value="NZ_CP019646.1"/>
</dbReference>
<name>A0A1Q2MC37_9BACT</name>
<gene>
    <name evidence="3" type="ORF">SMSP2_00584</name>
</gene>
<evidence type="ECO:0000313" key="4">
    <source>
        <dbReference type="Proteomes" id="UP000188181"/>
    </source>
</evidence>
<dbReference type="PANTHER" id="PTHR12121:SF36">
    <property type="entry name" value="ENDONUCLEASE_EXONUCLEASE_PHOSPHATASE DOMAIN-CONTAINING PROTEIN"/>
    <property type="match status" value="1"/>
</dbReference>
<reference evidence="4" key="1">
    <citation type="submission" date="2017-02" db="EMBL/GenBank/DDBJ databases">
        <title>Comparative genomics and description of representatives of a novel lineage of planctomycetes thriving in anoxic sediments.</title>
        <authorList>
            <person name="Spring S."/>
            <person name="Bunk B."/>
            <person name="Sproer C."/>
        </authorList>
    </citation>
    <scope>NUCLEOTIDE SEQUENCE [LARGE SCALE GENOMIC DNA]</scope>
    <source>
        <strain evidence="4">SM-Chi-D1</strain>
    </source>
</reference>
<keyword evidence="1" id="KW-0732">Signal</keyword>
<dbReference type="CDD" id="cd09083">
    <property type="entry name" value="EEP-1"/>
    <property type="match status" value="1"/>
</dbReference>
<dbReference type="Gene3D" id="3.60.10.10">
    <property type="entry name" value="Endonuclease/exonuclease/phosphatase"/>
    <property type="match status" value="1"/>
</dbReference>
<dbReference type="STRING" id="1851148.SMSP2_00584"/>
<evidence type="ECO:0000313" key="3">
    <source>
        <dbReference type="EMBL" id="AQQ70241.1"/>
    </source>
</evidence>
<dbReference type="GO" id="GO:0000175">
    <property type="term" value="F:3'-5'-RNA exonuclease activity"/>
    <property type="evidence" value="ECO:0007669"/>
    <property type="project" value="TreeGrafter"/>
</dbReference>
<dbReference type="KEGG" id="pbas:SMSP2_00584"/>
<protein>
    <submittedName>
        <fullName evidence="3">Exodeoxyribonuclease III</fullName>
    </submittedName>
</protein>
<dbReference type="Pfam" id="PF03372">
    <property type="entry name" value="Exo_endo_phos"/>
    <property type="match status" value="1"/>
</dbReference>
<evidence type="ECO:0000259" key="2">
    <source>
        <dbReference type="Pfam" id="PF03372"/>
    </source>
</evidence>
<evidence type="ECO:0000256" key="1">
    <source>
        <dbReference type="SAM" id="SignalP"/>
    </source>
</evidence>